<keyword evidence="12" id="KW-0449">Lipoprotein</keyword>
<keyword evidence="8 11" id="KW-0460">Magnesium</keyword>
<name>A0ABR7HSK6_9FIRM</name>
<comment type="function">
    <text evidence="12">Flavin transferase that catalyzes the transfer of the FMN moiety of FAD and its covalent binding to the hydroxyl group of a threonine residue in a target flavoprotein.</text>
</comment>
<evidence type="ECO:0000256" key="12">
    <source>
        <dbReference type="RuleBase" id="RU363002"/>
    </source>
</evidence>
<reference evidence="13 14" key="1">
    <citation type="submission" date="2020-08" db="EMBL/GenBank/DDBJ databases">
        <title>Genome public.</title>
        <authorList>
            <person name="Liu C."/>
            <person name="Sun Q."/>
        </authorList>
    </citation>
    <scope>NUCLEOTIDE SEQUENCE [LARGE SCALE GENOMIC DNA]</scope>
    <source>
        <strain evidence="13 14">New-38</strain>
    </source>
</reference>
<gene>
    <name evidence="13" type="ORF">H8S34_06625</name>
</gene>
<dbReference type="PANTHER" id="PTHR30040:SF2">
    <property type="entry name" value="FAD:PROTEIN FMN TRANSFERASE"/>
    <property type="match status" value="1"/>
</dbReference>
<keyword evidence="12" id="KW-0472">Membrane</keyword>
<evidence type="ECO:0000313" key="14">
    <source>
        <dbReference type="Proteomes" id="UP000660021"/>
    </source>
</evidence>
<keyword evidence="12" id="KW-1003">Cell membrane</keyword>
<comment type="caution">
    <text evidence="13">The sequence shown here is derived from an EMBL/GenBank/DDBJ whole genome shotgun (WGS) entry which is preliminary data.</text>
</comment>
<comment type="similarity">
    <text evidence="11 12">Belongs to the ApbE family.</text>
</comment>
<comment type="cofactor">
    <cofactor evidence="1 12">
        <name>Mg(2+)</name>
        <dbReference type="ChEBI" id="CHEBI:18420"/>
    </cofactor>
</comment>
<dbReference type="SUPFAM" id="SSF143631">
    <property type="entry name" value="ApbE-like"/>
    <property type="match status" value="1"/>
</dbReference>
<comment type="catalytic activity">
    <reaction evidence="10 11 12">
        <text>L-threonyl-[protein] + FAD = FMN-L-threonyl-[protein] + AMP + H(+)</text>
        <dbReference type="Rhea" id="RHEA:36847"/>
        <dbReference type="Rhea" id="RHEA-COMP:11060"/>
        <dbReference type="Rhea" id="RHEA-COMP:11061"/>
        <dbReference type="ChEBI" id="CHEBI:15378"/>
        <dbReference type="ChEBI" id="CHEBI:30013"/>
        <dbReference type="ChEBI" id="CHEBI:57692"/>
        <dbReference type="ChEBI" id="CHEBI:74257"/>
        <dbReference type="ChEBI" id="CHEBI:456215"/>
        <dbReference type="EC" id="2.7.1.180"/>
    </reaction>
</comment>
<dbReference type="RefSeq" id="WP_186963384.1">
    <property type="nucleotide sequence ID" value="NZ_JACOPR010000003.1"/>
</dbReference>
<dbReference type="Gene3D" id="3.10.520.10">
    <property type="entry name" value="ApbE-like domains"/>
    <property type="match status" value="1"/>
</dbReference>
<dbReference type="EMBL" id="JACOPR010000003">
    <property type="protein sequence ID" value="MBC5730507.1"/>
    <property type="molecule type" value="Genomic_DNA"/>
</dbReference>
<evidence type="ECO:0000256" key="7">
    <source>
        <dbReference type="ARBA" id="ARBA00022827"/>
    </source>
</evidence>
<accession>A0ABR7HSK6</accession>
<dbReference type="EC" id="2.7.1.180" evidence="2 11"/>
<dbReference type="PROSITE" id="PS51257">
    <property type="entry name" value="PROKAR_LIPOPROTEIN"/>
    <property type="match status" value="1"/>
</dbReference>
<dbReference type="Pfam" id="PF02424">
    <property type="entry name" value="ApbE"/>
    <property type="match status" value="1"/>
</dbReference>
<dbReference type="Proteomes" id="UP000660021">
    <property type="component" value="Unassembled WGS sequence"/>
</dbReference>
<sequence>MSSRAIPTFFLLSALLLSSCALPGGETSAAEPAQRQFFAMNTLMTLQITGEEAEDALSAAVEEVNRLDRLFSRSQSESDIARLNAHAGDGTDVPLSPETTELLSLALEETSATAGAFDVTVAPVIDAWGFGTGDAGQYRLPSEGELEALLPLVDSAALHVDTAGNTARLDRSGMEVDLGGIAKGYTADRLVELLGEYDVSSALLNLGSSTITLVGNNPSGQPWRVALKDPQDEEQQILLLSLSDQALSTSGAYEQHFEENGVTYHHILDPRTGYPAQTGILSVTVVSDNGARADALSTALFVAGPEQALELWRADNSFECVLCLEDGRILITQGLEDQFLYNEEDSHGYTCEIVRR</sequence>
<evidence type="ECO:0000256" key="2">
    <source>
        <dbReference type="ARBA" id="ARBA00011955"/>
    </source>
</evidence>
<evidence type="ECO:0000256" key="11">
    <source>
        <dbReference type="PIRNR" id="PIRNR006268"/>
    </source>
</evidence>
<evidence type="ECO:0000256" key="4">
    <source>
        <dbReference type="ARBA" id="ARBA00022630"/>
    </source>
</evidence>
<feature type="signal peptide" evidence="12">
    <location>
        <begin position="1"/>
        <end position="23"/>
    </location>
</feature>
<evidence type="ECO:0000256" key="6">
    <source>
        <dbReference type="ARBA" id="ARBA00022723"/>
    </source>
</evidence>
<dbReference type="InterPro" id="IPR003374">
    <property type="entry name" value="ApbE-like_sf"/>
</dbReference>
<keyword evidence="14" id="KW-1185">Reference proteome</keyword>
<keyword evidence="4 11" id="KW-0285">Flavoprotein</keyword>
<dbReference type="InterPro" id="IPR024932">
    <property type="entry name" value="ApbE"/>
</dbReference>
<keyword evidence="12" id="KW-0732">Signal</keyword>
<feature type="chain" id="PRO_5044960386" description="FAD:protein FMN transferase" evidence="12">
    <location>
        <begin position="24"/>
        <end position="356"/>
    </location>
</feature>
<evidence type="ECO:0000313" key="13">
    <source>
        <dbReference type="EMBL" id="MBC5730507.1"/>
    </source>
</evidence>
<evidence type="ECO:0000256" key="1">
    <source>
        <dbReference type="ARBA" id="ARBA00001946"/>
    </source>
</evidence>
<protein>
    <recommendedName>
        <fullName evidence="3 11">FAD:protein FMN transferase</fullName>
        <ecNumber evidence="2 11">2.7.1.180</ecNumber>
    </recommendedName>
    <alternativeName>
        <fullName evidence="9 11">Flavin transferase</fullName>
    </alternativeName>
</protein>
<organism evidence="13 14">
    <name type="scientific">Pseudoflavonifractor hominis</name>
    <dbReference type="NCBI Taxonomy" id="2763059"/>
    <lineage>
        <taxon>Bacteria</taxon>
        <taxon>Bacillati</taxon>
        <taxon>Bacillota</taxon>
        <taxon>Clostridia</taxon>
        <taxon>Eubacteriales</taxon>
        <taxon>Oscillospiraceae</taxon>
        <taxon>Pseudoflavonifractor</taxon>
    </lineage>
</organism>
<keyword evidence="7 11" id="KW-0274">FAD</keyword>
<keyword evidence="5 11" id="KW-0808">Transferase</keyword>
<keyword evidence="6 11" id="KW-0479">Metal-binding</keyword>
<evidence type="ECO:0000256" key="9">
    <source>
        <dbReference type="ARBA" id="ARBA00031306"/>
    </source>
</evidence>
<dbReference type="GO" id="GO:0016740">
    <property type="term" value="F:transferase activity"/>
    <property type="evidence" value="ECO:0007669"/>
    <property type="project" value="UniProtKB-KW"/>
</dbReference>
<evidence type="ECO:0000256" key="8">
    <source>
        <dbReference type="ARBA" id="ARBA00022842"/>
    </source>
</evidence>
<comment type="subcellular location">
    <subcellularLocation>
        <location evidence="12">Cell inner membrane</location>
        <topology evidence="12">Lipid-anchor</topology>
        <orientation evidence="12">Periplasmic side</orientation>
    </subcellularLocation>
</comment>
<keyword evidence="12" id="KW-0997">Cell inner membrane</keyword>
<dbReference type="PIRSF" id="PIRSF006268">
    <property type="entry name" value="ApbE"/>
    <property type="match status" value="1"/>
</dbReference>
<dbReference type="PANTHER" id="PTHR30040">
    <property type="entry name" value="THIAMINE BIOSYNTHESIS LIPOPROTEIN APBE"/>
    <property type="match status" value="1"/>
</dbReference>
<proteinExistence type="inferred from homology"/>
<evidence type="ECO:0000256" key="3">
    <source>
        <dbReference type="ARBA" id="ARBA00016337"/>
    </source>
</evidence>
<evidence type="ECO:0000256" key="5">
    <source>
        <dbReference type="ARBA" id="ARBA00022679"/>
    </source>
</evidence>
<evidence type="ECO:0000256" key="10">
    <source>
        <dbReference type="ARBA" id="ARBA00048540"/>
    </source>
</evidence>